<organism evidence="5 6">
    <name type="scientific">Meganyctiphanes norvegica</name>
    <name type="common">Northern krill</name>
    <name type="synonym">Thysanopoda norvegica</name>
    <dbReference type="NCBI Taxonomy" id="48144"/>
    <lineage>
        <taxon>Eukaryota</taxon>
        <taxon>Metazoa</taxon>
        <taxon>Ecdysozoa</taxon>
        <taxon>Arthropoda</taxon>
        <taxon>Crustacea</taxon>
        <taxon>Multicrustacea</taxon>
        <taxon>Malacostraca</taxon>
        <taxon>Eumalacostraca</taxon>
        <taxon>Eucarida</taxon>
        <taxon>Euphausiacea</taxon>
        <taxon>Euphausiidae</taxon>
        <taxon>Meganyctiphanes</taxon>
    </lineage>
</organism>
<dbReference type="SMART" id="SM00248">
    <property type="entry name" value="ANK"/>
    <property type="match status" value="6"/>
</dbReference>
<evidence type="ECO:0008006" key="7">
    <source>
        <dbReference type="Google" id="ProtNLM"/>
    </source>
</evidence>
<evidence type="ECO:0000313" key="6">
    <source>
        <dbReference type="Proteomes" id="UP001497623"/>
    </source>
</evidence>
<feature type="region of interest" description="Disordered" evidence="4">
    <location>
        <begin position="936"/>
        <end position="959"/>
    </location>
</feature>
<feature type="region of interest" description="Disordered" evidence="4">
    <location>
        <begin position="384"/>
        <end position="457"/>
    </location>
</feature>
<dbReference type="PROSITE" id="PS50088">
    <property type="entry name" value="ANK_REPEAT"/>
    <property type="match status" value="4"/>
</dbReference>
<dbReference type="EMBL" id="CAXKWB010013071">
    <property type="protein sequence ID" value="CAL4106492.1"/>
    <property type="molecule type" value="Genomic_DNA"/>
</dbReference>
<feature type="compositionally biased region" description="Low complexity" evidence="4">
    <location>
        <begin position="1075"/>
        <end position="1085"/>
    </location>
</feature>
<dbReference type="AlphaFoldDB" id="A0AAV2R062"/>
<feature type="region of interest" description="Disordered" evidence="4">
    <location>
        <begin position="995"/>
        <end position="1029"/>
    </location>
</feature>
<proteinExistence type="predicted"/>
<reference evidence="5 6" key="1">
    <citation type="submission" date="2024-05" db="EMBL/GenBank/DDBJ databases">
        <authorList>
            <person name="Wallberg A."/>
        </authorList>
    </citation>
    <scope>NUCLEOTIDE SEQUENCE [LARGE SCALE GENOMIC DNA]</scope>
</reference>
<feature type="compositionally biased region" description="Basic and acidic residues" evidence="4">
    <location>
        <begin position="950"/>
        <end position="959"/>
    </location>
</feature>
<feature type="repeat" description="ANK" evidence="3">
    <location>
        <begin position="307"/>
        <end position="339"/>
    </location>
</feature>
<dbReference type="SUPFAM" id="SSF48403">
    <property type="entry name" value="Ankyrin repeat"/>
    <property type="match status" value="1"/>
</dbReference>
<feature type="region of interest" description="Disordered" evidence="4">
    <location>
        <begin position="844"/>
        <end position="870"/>
    </location>
</feature>
<feature type="compositionally biased region" description="Polar residues" evidence="4">
    <location>
        <begin position="586"/>
        <end position="595"/>
    </location>
</feature>
<feature type="compositionally biased region" description="Low complexity" evidence="4">
    <location>
        <begin position="777"/>
        <end position="793"/>
    </location>
</feature>
<evidence type="ECO:0000256" key="2">
    <source>
        <dbReference type="ARBA" id="ARBA00023043"/>
    </source>
</evidence>
<dbReference type="PANTHER" id="PTHR24171:SF9">
    <property type="entry name" value="ANKYRIN REPEAT DOMAIN-CONTAINING PROTEIN 39"/>
    <property type="match status" value="1"/>
</dbReference>
<protein>
    <recommendedName>
        <fullName evidence="7">Ankyrin repeat domain-containing protein 6</fullName>
    </recommendedName>
</protein>
<evidence type="ECO:0000313" key="5">
    <source>
        <dbReference type="EMBL" id="CAL4106492.1"/>
    </source>
</evidence>
<dbReference type="Pfam" id="PF12796">
    <property type="entry name" value="Ank_2"/>
    <property type="match status" value="1"/>
</dbReference>
<feature type="repeat" description="ANK" evidence="3">
    <location>
        <begin position="174"/>
        <end position="206"/>
    </location>
</feature>
<dbReference type="PROSITE" id="PS50297">
    <property type="entry name" value="ANK_REP_REGION"/>
    <property type="match status" value="4"/>
</dbReference>
<feature type="compositionally biased region" description="Basic and acidic residues" evidence="4">
    <location>
        <begin position="850"/>
        <end position="870"/>
    </location>
</feature>
<feature type="compositionally biased region" description="Polar residues" evidence="4">
    <location>
        <begin position="794"/>
        <end position="804"/>
    </location>
</feature>
<dbReference type="Pfam" id="PF00023">
    <property type="entry name" value="Ank"/>
    <property type="match status" value="2"/>
</dbReference>
<dbReference type="Proteomes" id="UP001497623">
    <property type="component" value="Unassembled WGS sequence"/>
</dbReference>
<comment type="caution">
    <text evidence="5">The sequence shown here is derived from an EMBL/GenBank/DDBJ whole genome shotgun (WGS) entry which is preliminary data.</text>
</comment>
<feature type="compositionally biased region" description="Polar residues" evidence="4">
    <location>
        <begin position="995"/>
        <end position="1021"/>
    </location>
</feature>
<gene>
    <name evidence="5" type="ORF">MNOR_LOCUS18346</name>
</gene>
<evidence type="ECO:0000256" key="1">
    <source>
        <dbReference type="ARBA" id="ARBA00022737"/>
    </source>
</evidence>
<feature type="region of interest" description="Disordered" evidence="4">
    <location>
        <begin position="698"/>
        <end position="731"/>
    </location>
</feature>
<feature type="compositionally biased region" description="Low complexity" evidence="4">
    <location>
        <begin position="719"/>
        <end position="731"/>
    </location>
</feature>
<dbReference type="InterPro" id="IPR036770">
    <property type="entry name" value="Ankyrin_rpt-contain_sf"/>
</dbReference>
<feature type="repeat" description="ANK" evidence="3">
    <location>
        <begin position="208"/>
        <end position="240"/>
    </location>
</feature>
<feature type="compositionally biased region" description="Basic and acidic residues" evidence="4">
    <location>
        <begin position="384"/>
        <end position="404"/>
    </location>
</feature>
<name>A0AAV2R062_MEGNR</name>
<feature type="region of interest" description="Disordered" evidence="4">
    <location>
        <begin position="772"/>
        <end position="804"/>
    </location>
</feature>
<feature type="compositionally biased region" description="Polar residues" evidence="4">
    <location>
        <begin position="940"/>
        <end position="949"/>
    </location>
</feature>
<feature type="repeat" description="ANK" evidence="3">
    <location>
        <begin position="241"/>
        <end position="273"/>
    </location>
</feature>
<evidence type="ECO:0000256" key="3">
    <source>
        <dbReference type="PROSITE-ProRule" id="PRU00023"/>
    </source>
</evidence>
<feature type="region of interest" description="Disordered" evidence="4">
    <location>
        <begin position="572"/>
        <end position="595"/>
    </location>
</feature>
<evidence type="ECO:0000256" key="4">
    <source>
        <dbReference type="SAM" id="MobiDB-lite"/>
    </source>
</evidence>
<feature type="non-terminal residue" evidence="5">
    <location>
        <position position="1109"/>
    </location>
</feature>
<keyword evidence="2 3" id="KW-0040">ANK repeat</keyword>
<sequence length="1109" mass="123385">MVIPTTSSLSPGHTPTPAEAATSITRTIPGHLRGVADGGHAPAVTSRPGGGLISEPFEGGFLIDKRDNVRPPVVGILRGGPHSRCRLPLPVDSILSDLGTVGAHEHHARDLGEPQSRCRLPVDSILSDLGAVGAHEHHERDLGEELRRAASLGDKDQVLQLIQEGANVNQADENGYTAVQVAASDGHTEVVRALIKNKANVDHQDDQHGNTALHEASWKGYSQTAEALVRSKANVYIKNRGGFAPLHLACQNGHNQTCRVLLLAGCNADIKNNYGDTSLHTSGRYGHAGVTRILLSGRCTVGETNKNGDTALHIAVAMGRRKLTKILLEAAADQTLKNKQNESPRDIAIRKEYEQILEILQNPPPIVTPEERLKIENEQKKIEQKEHEIKKKQEKKYEHKENIKKNLQGVKGEKKREKTTGSGTSSKDSNNKRKEKKKHKSAHSCAHGRQSPGRQVGWSPYGCQYYPHDCEIVDPDIDSLPQEPLKAGEQYFIDLAGNIKKGPVGVNRNCGCAPFFQHVEHKLERDKVALMDHIDNAHGKLDAKITNLENKTRSHIKHLSETVKQKLAAEKEECYQRSDRSRTSQDAESGSRSSQLQKLIEHRLGSGDLLEVPLQQRTYAFQDTGRSRDPLTGLFPLTRSRSEEAISEIRESSALHREPVYKGLCVLDHPTSMYNIPKTIQEQTSSILYDSPKPFVSTNPLPNKFSHRSAPGEQSRSLSADGRSYISSRSSDSYNQVMERVKFDNYFHPKKGDSDTERSWILNRQSILIDSTGSETSASYQRQSISSSSHNASPMITSRTNLQKNNSNEYKLSESVNLNHSTISSDIEINIPGNEENSTKLLQINDSEEKESVRRNENNSTSFHKEEYKNFDLSKAQQDWSRYNRYENKNSNPYMHGDLRIRNARSRPQPICETPEPDYKSDYNKFSQLLAETGYEDHQNPSNKYGVSDNNRDLSNDPILDTDRYKIQQAVRRLYDGYLAEGRIEPLRGRQLLETSTEQDSHNDSGYSTRLCSASQGTSPALSGPHEPSDIEYSNHQTAMPPVSINPEIYGKSTPANLPSATPYKGLIGGQQNVPYPNYNNSNNSKPLQSVRFAPHTADDKSSKAVFCG</sequence>
<dbReference type="InterPro" id="IPR002110">
    <property type="entry name" value="Ankyrin_rpt"/>
</dbReference>
<dbReference type="PANTHER" id="PTHR24171">
    <property type="entry name" value="ANKYRIN REPEAT DOMAIN-CONTAINING PROTEIN 39-RELATED"/>
    <property type="match status" value="1"/>
</dbReference>
<feature type="compositionally biased region" description="Basic residues" evidence="4">
    <location>
        <begin position="433"/>
        <end position="442"/>
    </location>
</feature>
<dbReference type="Gene3D" id="1.25.40.20">
    <property type="entry name" value="Ankyrin repeat-containing domain"/>
    <property type="match status" value="3"/>
</dbReference>
<keyword evidence="6" id="KW-1185">Reference proteome</keyword>
<feature type="compositionally biased region" description="Basic and acidic residues" evidence="4">
    <location>
        <begin position="572"/>
        <end position="585"/>
    </location>
</feature>
<accession>A0AAV2R062</accession>
<feature type="region of interest" description="Disordered" evidence="4">
    <location>
        <begin position="1062"/>
        <end position="1089"/>
    </location>
</feature>
<keyword evidence="1" id="KW-0677">Repeat</keyword>